<dbReference type="InterPro" id="IPR036390">
    <property type="entry name" value="WH_DNA-bd_sf"/>
</dbReference>
<evidence type="ECO:0000313" key="6">
    <source>
        <dbReference type="EMBL" id="RLP84747.1"/>
    </source>
</evidence>
<dbReference type="EMBL" id="RCUY01000001">
    <property type="protein sequence ID" value="RLP84747.1"/>
    <property type="molecule type" value="Genomic_DNA"/>
</dbReference>
<evidence type="ECO:0000259" key="5">
    <source>
        <dbReference type="PROSITE" id="PS50949"/>
    </source>
</evidence>
<dbReference type="PANTHER" id="PTHR43537:SF5">
    <property type="entry name" value="UXU OPERON TRANSCRIPTIONAL REGULATOR"/>
    <property type="match status" value="1"/>
</dbReference>
<dbReference type="InterPro" id="IPR000524">
    <property type="entry name" value="Tscrpt_reg_HTH_GntR"/>
</dbReference>
<accession>A0A3L7AW46</accession>
<dbReference type="PANTHER" id="PTHR43537">
    <property type="entry name" value="TRANSCRIPTIONAL REGULATOR, GNTR FAMILY"/>
    <property type="match status" value="1"/>
</dbReference>
<feature type="compositionally biased region" description="Low complexity" evidence="4">
    <location>
        <begin position="1"/>
        <end position="17"/>
    </location>
</feature>
<evidence type="ECO:0000313" key="7">
    <source>
        <dbReference type="Proteomes" id="UP000269438"/>
    </source>
</evidence>
<dbReference type="RefSeq" id="WP_121687217.1">
    <property type="nucleotide sequence ID" value="NZ_RCUY01000001.1"/>
</dbReference>
<evidence type="ECO:0000256" key="1">
    <source>
        <dbReference type="ARBA" id="ARBA00023015"/>
    </source>
</evidence>
<protein>
    <submittedName>
        <fullName evidence="6">FadR family transcriptional regulator</fullName>
    </submittedName>
</protein>
<dbReference type="Pfam" id="PF07729">
    <property type="entry name" value="FCD"/>
    <property type="match status" value="1"/>
</dbReference>
<dbReference type="Gene3D" id="1.20.120.530">
    <property type="entry name" value="GntR ligand-binding domain-like"/>
    <property type="match status" value="1"/>
</dbReference>
<keyword evidence="3" id="KW-0804">Transcription</keyword>
<dbReference type="OrthoDB" id="7989071at2"/>
<dbReference type="InterPro" id="IPR036388">
    <property type="entry name" value="WH-like_DNA-bd_sf"/>
</dbReference>
<dbReference type="InterPro" id="IPR011711">
    <property type="entry name" value="GntR_C"/>
</dbReference>
<dbReference type="CDD" id="cd07377">
    <property type="entry name" value="WHTH_GntR"/>
    <property type="match status" value="1"/>
</dbReference>
<dbReference type="SUPFAM" id="SSF46785">
    <property type="entry name" value="Winged helix' DNA-binding domain"/>
    <property type="match status" value="1"/>
</dbReference>
<evidence type="ECO:0000256" key="4">
    <source>
        <dbReference type="SAM" id="MobiDB-lite"/>
    </source>
</evidence>
<name>A0A3L7AW46_9MICO</name>
<dbReference type="Proteomes" id="UP000269438">
    <property type="component" value="Unassembled WGS sequence"/>
</dbReference>
<keyword evidence="1" id="KW-0805">Transcription regulation</keyword>
<evidence type="ECO:0000256" key="2">
    <source>
        <dbReference type="ARBA" id="ARBA00023125"/>
    </source>
</evidence>
<dbReference type="InterPro" id="IPR008920">
    <property type="entry name" value="TF_FadR/GntR_C"/>
</dbReference>
<feature type="compositionally biased region" description="Polar residues" evidence="4">
    <location>
        <begin position="18"/>
        <end position="36"/>
    </location>
</feature>
<gene>
    <name evidence="6" type="ORF">D9V34_01770</name>
</gene>
<feature type="region of interest" description="Disordered" evidence="4">
    <location>
        <begin position="1"/>
        <end position="36"/>
    </location>
</feature>
<dbReference type="SMART" id="SM00895">
    <property type="entry name" value="FCD"/>
    <property type="match status" value="1"/>
</dbReference>
<organism evidence="6 7">
    <name type="scientific">Mycetocola lacteus</name>
    <dbReference type="NCBI Taxonomy" id="76637"/>
    <lineage>
        <taxon>Bacteria</taxon>
        <taxon>Bacillati</taxon>
        <taxon>Actinomycetota</taxon>
        <taxon>Actinomycetes</taxon>
        <taxon>Micrococcales</taxon>
        <taxon>Microbacteriaceae</taxon>
        <taxon>Mycetocola</taxon>
    </lineage>
</organism>
<dbReference type="GO" id="GO:0003677">
    <property type="term" value="F:DNA binding"/>
    <property type="evidence" value="ECO:0007669"/>
    <property type="project" value="UniProtKB-KW"/>
</dbReference>
<dbReference type="SUPFAM" id="SSF48008">
    <property type="entry name" value="GntR ligand-binding domain-like"/>
    <property type="match status" value="1"/>
</dbReference>
<feature type="domain" description="HTH gntR-type" evidence="5">
    <location>
        <begin position="34"/>
        <end position="102"/>
    </location>
</feature>
<reference evidence="6 7" key="1">
    <citation type="submission" date="2018-10" db="EMBL/GenBank/DDBJ databases">
        <authorList>
            <person name="Li J."/>
        </authorList>
    </citation>
    <scope>NUCLEOTIDE SEQUENCE [LARGE SCALE GENOMIC DNA]</scope>
    <source>
        <strain evidence="6 7">JCM 11654</strain>
    </source>
</reference>
<dbReference type="PROSITE" id="PS50949">
    <property type="entry name" value="HTH_GNTR"/>
    <property type="match status" value="1"/>
</dbReference>
<comment type="caution">
    <text evidence="6">The sequence shown here is derived from an EMBL/GenBank/DDBJ whole genome shotgun (WGS) entry which is preliminary data.</text>
</comment>
<keyword evidence="7" id="KW-1185">Reference proteome</keyword>
<proteinExistence type="predicted"/>
<dbReference type="AlphaFoldDB" id="A0A3L7AW46"/>
<dbReference type="GO" id="GO:0003700">
    <property type="term" value="F:DNA-binding transcription factor activity"/>
    <property type="evidence" value="ECO:0007669"/>
    <property type="project" value="InterPro"/>
</dbReference>
<dbReference type="SMART" id="SM00345">
    <property type="entry name" value="HTH_GNTR"/>
    <property type="match status" value="1"/>
</dbReference>
<evidence type="ECO:0000256" key="3">
    <source>
        <dbReference type="ARBA" id="ARBA00023163"/>
    </source>
</evidence>
<dbReference type="Pfam" id="PF00392">
    <property type="entry name" value="GntR"/>
    <property type="match status" value="1"/>
</dbReference>
<dbReference type="Gene3D" id="1.10.10.10">
    <property type="entry name" value="Winged helix-like DNA-binding domain superfamily/Winged helix DNA-binding domain"/>
    <property type="match status" value="1"/>
</dbReference>
<keyword evidence="2" id="KW-0238">DNA-binding</keyword>
<sequence>MPKNTASAPASADNSAPENTPKSGANRGSGTRTVTVPQRVAADIRAKIDADEWPPGTRIPTEMTLAKTYGIGRGSVREALRSLVHSGLLEARAGDGTYVRARSELQVQLTRRVTPDHLDDLLEVRALLERHTARRAAERATPAEHAALREALALRDASDNVKDYIGHDVKFHEIIVRAAGNSLLADLYVDLDAVATQLESLPIHGDDVEAFRAFLTHGHESHHELLDAIIAGDADRADALAAHLVECARSMFTPAEP</sequence>
<dbReference type="PRINTS" id="PR00035">
    <property type="entry name" value="HTHGNTR"/>
</dbReference>